<proteinExistence type="predicted"/>
<dbReference type="EMBL" id="FJUY01000011">
    <property type="protein sequence ID" value="CZT21401.1"/>
    <property type="molecule type" value="Genomic_DNA"/>
</dbReference>
<dbReference type="OrthoDB" id="10459675at2759"/>
<protein>
    <submittedName>
        <fullName evidence="2">Uncharacterized protein</fullName>
    </submittedName>
</protein>
<evidence type="ECO:0000313" key="3">
    <source>
        <dbReference type="Proteomes" id="UP000225277"/>
    </source>
</evidence>
<dbReference type="RefSeq" id="XP_023628290.1">
    <property type="nucleotide sequence ID" value="XM_023772522.1"/>
</dbReference>
<name>A0A2D3UX62_9PEZI</name>
<feature type="region of interest" description="Disordered" evidence="1">
    <location>
        <begin position="1"/>
        <end position="46"/>
    </location>
</feature>
<organism evidence="2 3">
    <name type="scientific">Ramularia collo-cygni</name>
    <dbReference type="NCBI Taxonomy" id="112498"/>
    <lineage>
        <taxon>Eukaryota</taxon>
        <taxon>Fungi</taxon>
        <taxon>Dikarya</taxon>
        <taxon>Ascomycota</taxon>
        <taxon>Pezizomycotina</taxon>
        <taxon>Dothideomycetes</taxon>
        <taxon>Dothideomycetidae</taxon>
        <taxon>Mycosphaerellales</taxon>
        <taxon>Mycosphaerellaceae</taxon>
        <taxon>Ramularia</taxon>
    </lineage>
</organism>
<dbReference type="Proteomes" id="UP000225277">
    <property type="component" value="Unassembled WGS sequence"/>
</dbReference>
<accession>A0A2D3UX62</accession>
<dbReference type="AlphaFoldDB" id="A0A2D3UX62"/>
<feature type="compositionally biased region" description="Polar residues" evidence="1">
    <location>
        <begin position="16"/>
        <end position="25"/>
    </location>
</feature>
<evidence type="ECO:0000313" key="2">
    <source>
        <dbReference type="EMBL" id="CZT21401.1"/>
    </source>
</evidence>
<keyword evidence="3" id="KW-1185">Reference proteome</keyword>
<gene>
    <name evidence="2" type="ORF">RCC_07264</name>
</gene>
<sequence length="71" mass="7533">MNASSNNPPAAPGRASTPSNLSAPSATGERRKSAAYDSAPSQGIWEADREKKNQGFLKKLMSNKLAPSFLK</sequence>
<reference evidence="2 3" key="1">
    <citation type="submission" date="2016-03" db="EMBL/GenBank/DDBJ databases">
        <authorList>
            <person name="Ploux O."/>
        </authorList>
    </citation>
    <scope>NUCLEOTIDE SEQUENCE [LARGE SCALE GENOMIC DNA]</scope>
    <source>
        <strain evidence="2 3">URUG2</strain>
    </source>
</reference>
<evidence type="ECO:0000256" key="1">
    <source>
        <dbReference type="SAM" id="MobiDB-lite"/>
    </source>
</evidence>
<dbReference type="GeneID" id="35602383"/>